<organism evidence="2 3">
    <name type="scientific">Triparma strigata</name>
    <dbReference type="NCBI Taxonomy" id="1606541"/>
    <lineage>
        <taxon>Eukaryota</taxon>
        <taxon>Sar</taxon>
        <taxon>Stramenopiles</taxon>
        <taxon>Ochrophyta</taxon>
        <taxon>Bolidophyceae</taxon>
        <taxon>Parmales</taxon>
        <taxon>Triparmaceae</taxon>
        <taxon>Triparma</taxon>
    </lineage>
</organism>
<accession>A0A9W7ATK5</accession>
<sequence>MIPNRDDLRVSRRTAFVCDERFFWHHAGVPVCGCDPADLDPDRGNYFQSSRHFENAETKRRLRNLVDACGLLDYLDTTTVRRREATDEELTLFHSLSYVETVRSMTAGGDAGDFAQFGRGSFNIARLAVGSGIEAVDALLASDPQIDNAYVLCRPPGHHAERDRGMGFCIFNNVAIAARHAQLHYGKRVAIVDFDVHHGNGTQQAFYDDDQVLFLSIHEDSLYPQGSGPSSDRGEGKGMFDTINVPLPAGSGVGAYKYSFEKIILPALKAFDADLLIVSCGFDASFSDPLGHMMLTSECFGEIATMLLESIRVPSCFFHEGGYSEELVPFCGLRVIEAMCGIEASRVVDPGDEEANGYGYQNLQSWQKGIVDDVYNLCAKPCIEKHTLEKSS</sequence>
<name>A0A9W7ATK5_9STRA</name>
<dbReference type="OrthoDB" id="424012at2759"/>
<gene>
    <name evidence="2" type="ORF">TrST_g9190</name>
</gene>
<reference evidence="3" key="1">
    <citation type="journal article" date="2023" name="Commun. Biol.">
        <title>Genome analysis of Parmales, the sister group of diatoms, reveals the evolutionary specialization of diatoms from phago-mixotrophs to photoautotrophs.</title>
        <authorList>
            <person name="Ban H."/>
            <person name="Sato S."/>
            <person name="Yoshikawa S."/>
            <person name="Yamada K."/>
            <person name="Nakamura Y."/>
            <person name="Ichinomiya M."/>
            <person name="Sato N."/>
            <person name="Blanc-Mathieu R."/>
            <person name="Endo H."/>
            <person name="Kuwata A."/>
            <person name="Ogata H."/>
        </authorList>
    </citation>
    <scope>NUCLEOTIDE SEQUENCE [LARGE SCALE GENOMIC DNA]</scope>
    <source>
        <strain evidence="3">NIES 3701</strain>
    </source>
</reference>
<dbReference type="AlphaFoldDB" id="A0A9W7ATK5"/>
<dbReference type="PRINTS" id="PR01270">
    <property type="entry name" value="HDASUPER"/>
</dbReference>
<dbReference type="InterPro" id="IPR023801">
    <property type="entry name" value="His_deacetylse_dom"/>
</dbReference>
<keyword evidence="3" id="KW-1185">Reference proteome</keyword>
<dbReference type="Pfam" id="PF00850">
    <property type="entry name" value="Hist_deacetyl"/>
    <property type="match status" value="1"/>
</dbReference>
<dbReference type="GO" id="GO:0000118">
    <property type="term" value="C:histone deacetylase complex"/>
    <property type="evidence" value="ECO:0007669"/>
    <property type="project" value="TreeGrafter"/>
</dbReference>
<dbReference type="InterPro" id="IPR023696">
    <property type="entry name" value="Ureohydrolase_dom_sf"/>
</dbReference>
<dbReference type="Gene3D" id="3.40.800.20">
    <property type="entry name" value="Histone deacetylase domain"/>
    <property type="match status" value="1"/>
</dbReference>
<comment type="caution">
    <text evidence="2">The sequence shown here is derived from an EMBL/GenBank/DDBJ whole genome shotgun (WGS) entry which is preliminary data.</text>
</comment>
<dbReference type="GO" id="GO:0004407">
    <property type="term" value="F:histone deacetylase activity"/>
    <property type="evidence" value="ECO:0007669"/>
    <property type="project" value="TreeGrafter"/>
</dbReference>
<dbReference type="GO" id="GO:0040029">
    <property type="term" value="P:epigenetic regulation of gene expression"/>
    <property type="evidence" value="ECO:0007669"/>
    <property type="project" value="TreeGrafter"/>
</dbReference>
<dbReference type="InterPro" id="IPR000286">
    <property type="entry name" value="HDACs"/>
</dbReference>
<dbReference type="GO" id="GO:0005737">
    <property type="term" value="C:cytoplasm"/>
    <property type="evidence" value="ECO:0007669"/>
    <property type="project" value="TreeGrafter"/>
</dbReference>
<proteinExistence type="predicted"/>
<evidence type="ECO:0000313" key="3">
    <source>
        <dbReference type="Proteomes" id="UP001165085"/>
    </source>
</evidence>
<evidence type="ECO:0000313" key="2">
    <source>
        <dbReference type="EMBL" id="GMH77411.1"/>
    </source>
</evidence>
<dbReference type="CDD" id="cd09996">
    <property type="entry name" value="HDAC_classII_1"/>
    <property type="match status" value="1"/>
</dbReference>
<feature type="domain" description="Histone deacetylase" evidence="1">
    <location>
        <begin position="56"/>
        <end position="333"/>
    </location>
</feature>
<dbReference type="PANTHER" id="PTHR10625">
    <property type="entry name" value="HISTONE DEACETYLASE HDAC1-RELATED"/>
    <property type="match status" value="1"/>
</dbReference>
<dbReference type="Proteomes" id="UP001165085">
    <property type="component" value="Unassembled WGS sequence"/>
</dbReference>
<protein>
    <recommendedName>
        <fullName evidence="1">Histone deacetylase domain-containing protein</fullName>
    </recommendedName>
</protein>
<dbReference type="SUPFAM" id="SSF52768">
    <property type="entry name" value="Arginase/deacetylase"/>
    <property type="match status" value="1"/>
</dbReference>
<dbReference type="InterPro" id="IPR037138">
    <property type="entry name" value="His_deacetylse_dom_sf"/>
</dbReference>
<dbReference type="PANTHER" id="PTHR10625:SF31">
    <property type="entry name" value="HISTONE DEACETYLASE DOMAIN-CONTAINING PROTEIN"/>
    <property type="match status" value="1"/>
</dbReference>
<dbReference type="EMBL" id="BRXY01000207">
    <property type="protein sequence ID" value="GMH77411.1"/>
    <property type="molecule type" value="Genomic_DNA"/>
</dbReference>
<evidence type="ECO:0000259" key="1">
    <source>
        <dbReference type="Pfam" id="PF00850"/>
    </source>
</evidence>